<dbReference type="AlphaFoldDB" id="A0A9K3CUW4"/>
<dbReference type="PRINTS" id="PR00449">
    <property type="entry name" value="RASTRNSFRMNG"/>
</dbReference>
<dbReference type="Gene3D" id="3.40.50.300">
    <property type="entry name" value="P-loop containing nucleotide triphosphate hydrolases"/>
    <property type="match status" value="1"/>
</dbReference>
<dbReference type="Proteomes" id="UP000265618">
    <property type="component" value="Unassembled WGS sequence"/>
</dbReference>
<protein>
    <submittedName>
        <fullName evidence="4">Ran GTPase</fullName>
    </submittedName>
</protein>
<dbReference type="SMART" id="SM00233">
    <property type="entry name" value="PH"/>
    <property type="match status" value="1"/>
</dbReference>
<dbReference type="OrthoDB" id="63533at2759"/>
<dbReference type="PROSITE" id="PS51419">
    <property type="entry name" value="RAB"/>
    <property type="match status" value="1"/>
</dbReference>
<dbReference type="SMART" id="SM00176">
    <property type="entry name" value="RAN"/>
    <property type="match status" value="1"/>
</dbReference>
<sequence>MSIPIIFSLTLPQVEALSEPINAYSTCLSEGSNGSGNTQSSSLLLLKACVERVGAYLDLYGSLSPLRRVLCCKAADDEFTGIERELTSLSSQLCLDVGVRHMQQGREAAEAVQQDMASIKEAIQTMGGSGGVSREDMGRVRVYLAQAGGEYADMLSDIRSTLATQNAVASERYEKVRQAQLDMQHSLEQTLAQISRAATFQTTLQVALIGGSGTGKTCLLQRFARNSFMDDSHATIGAAFLKHTVPYSDTGTQVEFSCWDTAGQERYNSLTPMYIKGSAAVLVVLDVTERVSLGYAEGFIKMARGVSQDRFVALVGNKLDIVDPMDGSPGERERGVQYEEGCALAERYGAFYTEVSAKDGRGVRLLYQLVGAGALDVQARAEPGARCVKETDLAMDELFRDLKAHKSGNAPSKEDTTSSSASGYSSIDLSQLHFAPPIPPKGLAAYPGHHSGWLTKRGSFIKNWKRRWFTISKSDPLVRYYVEEGDASSRGVISLPPNAELAVAPAGPHSMDMACIRIITPPRTWYLLTEQGHLAAWVQAIEAHMERGA</sequence>
<reference evidence="4 5" key="1">
    <citation type="journal article" date="2018" name="PLoS ONE">
        <title>The draft genome of Kipferlia bialata reveals reductive genome evolution in fornicate parasites.</title>
        <authorList>
            <person name="Tanifuji G."/>
            <person name="Takabayashi S."/>
            <person name="Kume K."/>
            <person name="Takagi M."/>
            <person name="Nakayama T."/>
            <person name="Kamikawa R."/>
            <person name="Inagaki Y."/>
            <person name="Hashimoto T."/>
        </authorList>
    </citation>
    <scope>NUCLEOTIDE SEQUENCE [LARGE SCALE GENOMIC DNA]</scope>
    <source>
        <strain evidence="4">NY0173</strain>
    </source>
</reference>
<dbReference type="Pfam" id="PF00169">
    <property type="entry name" value="PH"/>
    <property type="match status" value="1"/>
</dbReference>
<dbReference type="SUPFAM" id="SSF52540">
    <property type="entry name" value="P-loop containing nucleoside triphosphate hydrolases"/>
    <property type="match status" value="1"/>
</dbReference>
<dbReference type="SMART" id="SM00174">
    <property type="entry name" value="RHO"/>
    <property type="match status" value="1"/>
</dbReference>
<dbReference type="Gene3D" id="2.30.29.30">
    <property type="entry name" value="Pleckstrin-homology domain (PH domain)/Phosphotyrosine-binding domain (PTB)"/>
    <property type="match status" value="1"/>
</dbReference>
<dbReference type="SUPFAM" id="SSF50729">
    <property type="entry name" value="PH domain-like"/>
    <property type="match status" value="1"/>
</dbReference>
<keyword evidence="1" id="KW-0547">Nucleotide-binding</keyword>
<evidence type="ECO:0000259" key="3">
    <source>
        <dbReference type="SMART" id="SM00233"/>
    </source>
</evidence>
<evidence type="ECO:0000256" key="1">
    <source>
        <dbReference type="ARBA" id="ARBA00022741"/>
    </source>
</evidence>
<dbReference type="InterPro" id="IPR011993">
    <property type="entry name" value="PH-like_dom_sf"/>
</dbReference>
<feature type="domain" description="PH" evidence="3">
    <location>
        <begin position="448"/>
        <end position="548"/>
    </location>
</feature>
<evidence type="ECO:0000313" key="5">
    <source>
        <dbReference type="Proteomes" id="UP000265618"/>
    </source>
</evidence>
<dbReference type="PANTHER" id="PTHR47978">
    <property type="match status" value="1"/>
</dbReference>
<accession>A0A9K3CUW4</accession>
<feature type="region of interest" description="Disordered" evidence="2">
    <location>
        <begin position="404"/>
        <end position="424"/>
    </location>
</feature>
<dbReference type="EMBL" id="BDIP01001164">
    <property type="protein sequence ID" value="GIQ83754.1"/>
    <property type="molecule type" value="Genomic_DNA"/>
</dbReference>
<dbReference type="InterPro" id="IPR001849">
    <property type="entry name" value="PH_domain"/>
</dbReference>
<dbReference type="NCBIfam" id="TIGR00231">
    <property type="entry name" value="small_GTP"/>
    <property type="match status" value="1"/>
</dbReference>
<organism evidence="4 5">
    <name type="scientific">Kipferlia bialata</name>
    <dbReference type="NCBI Taxonomy" id="797122"/>
    <lineage>
        <taxon>Eukaryota</taxon>
        <taxon>Metamonada</taxon>
        <taxon>Carpediemonas-like organisms</taxon>
        <taxon>Kipferlia</taxon>
    </lineage>
</organism>
<proteinExistence type="predicted"/>
<evidence type="ECO:0000313" key="4">
    <source>
        <dbReference type="EMBL" id="GIQ83754.1"/>
    </source>
</evidence>
<name>A0A9K3CUW4_9EUKA</name>
<dbReference type="SMART" id="SM00175">
    <property type="entry name" value="RAB"/>
    <property type="match status" value="1"/>
</dbReference>
<dbReference type="Pfam" id="PF00071">
    <property type="entry name" value="Ras"/>
    <property type="match status" value="1"/>
</dbReference>
<dbReference type="PROSITE" id="PS51421">
    <property type="entry name" value="RAS"/>
    <property type="match status" value="1"/>
</dbReference>
<comment type="caution">
    <text evidence="4">The sequence shown here is derived from an EMBL/GenBank/DDBJ whole genome shotgun (WGS) entry which is preliminary data.</text>
</comment>
<evidence type="ECO:0000256" key="2">
    <source>
        <dbReference type="SAM" id="MobiDB-lite"/>
    </source>
</evidence>
<dbReference type="GO" id="GO:0005525">
    <property type="term" value="F:GTP binding"/>
    <property type="evidence" value="ECO:0007669"/>
    <property type="project" value="InterPro"/>
</dbReference>
<dbReference type="GO" id="GO:0003924">
    <property type="term" value="F:GTPase activity"/>
    <property type="evidence" value="ECO:0007669"/>
    <property type="project" value="InterPro"/>
</dbReference>
<dbReference type="FunFam" id="3.40.50.300:FF:001447">
    <property type="entry name" value="Ras-related protein Rab-1B"/>
    <property type="match status" value="1"/>
</dbReference>
<dbReference type="SMART" id="SM00173">
    <property type="entry name" value="RAS"/>
    <property type="match status" value="1"/>
</dbReference>
<dbReference type="InterPro" id="IPR001806">
    <property type="entry name" value="Small_GTPase"/>
</dbReference>
<gene>
    <name evidence="4" type="ORF">KIPB_005123</name>
</gene>
<dbReference type="InterPro" id="IPR005225">
    <property type="entry name" value="Small_GTP-bd"/>
</dbReference>
<keyword evidence="5" id="KW-1185">Reference proteome</keyword>
<dbReference type="InterPro" id="IPR027417">
    <property type="entry name" value="P-loop_NTPase"/>
</dbReference>